<keyword evidence="3" id="KW-1185">Reference proteome</keyword>
<sequence length="135" mass="14795">MRRKSVLPTGAAASELPVKCKPGRPKGSTSKKPRLSNESGEASAPKKLGRPPGTGYLQIARAAGTGPPEAVKRPVACSRHPASSISPAAQKRGDHLAHEWRPLDWWKHRDSHPYPASYYEYEYHLCTPLTCGDER</sequence>
<evidence type="ECO:0000313" key="2">
    <source>
        <dbReference type="EMBL" id="KAK7013599.1"/>
    </source>
</evidence>
<name>A0AAW0AKB3_9AGAR</name>
<organism evidence="2 3">
    <name type="scientific">Favolaschia claudopus</name>
    <dbReference type="NCBI Taxonomy" id="2862362"/>
    <lineage>
        <taxon>Eukaryota</taxon>
        <taxon>Fungi</taxon>
        <taxon>Dikarya</taxon>
        <taxon>Basidiomycota</taxon>
        <taxon>Agaricomycotina</taxon>
        <taxon>Agaricomycetes</taxon>
        <taxon>Agaricomycetidae</taxon>
        <taxon>Agaricales</taxon>
        <taxon>Marasmiineae</taxon>
        <taxon>Mycenaceae</taxon>
        <taxon>Favolaschia</taxon>
    </lineage>
</organism>
<dbReference type="AlphaFoldDB" id="A0AAW0AKB3"/>
<feature type="region of interest" description="Disordered" evidence="1">
    <location>
        <begin position="1"/>
        <end position="94"/>
    </location>
</feature>
<proteinExistence type="predicted"/>
<evidence type="ECO:0000313" key="3">
    <source>
        <dbReference type="Proteomes" id="UP001362999"/>
    </source>
</evidence>
<dbReference type="Proteomes" id="UP001362999">
    <property type="component" value="Unassembled WGS sequence"/>
</dbReference>
<reference evidence="2 3" key="1">
    <citation type="journal article" date="2024" name="J Genomics">
        <title>Draft genome sequencing and assembly of Favolaschia claudopus CIRM-BRFM 2984 isolated from oak limbs.</title>
        <authorList>
            <person name="Navarro D."/>
            <person name="Drula E."/>
            <person name="Chaduli D."/>
            <person name="Cazenave R."/>
            <person name="Ahrendt S."/>
            <person name="Wang J."/>
            <person name="Lipzen A."/>
            <person name="Daum C."/>
            <person name="Barry K."/>
            <person name="Grigoriev I.V."/>
            <person name="Favel A."/>
            <person name="Rosso M.N."/>
            <person name="Martin F."/>
        </authorList>
    </citation>
    <scope>NUCLEOTIDE SEQUENCE [LARGE SCALE GENOMIC DNA]</scope>
    <source>
        <strain evidence="2 3">CIRM-BRFM 2984</strain>
    </source>
</reference>
<comment type="caution">
    <text evidence="2">The sequence shown here is derived from an EMBL/GenBank/DDBJ whole genome shotgun (WGS) entry which is preliminary data.</text>
</comment>
<gene>
    <name evidence="2" type="ORF">R3P38DRAFT_3362883</name>
</gene>
<protein>
    <submittedName>
        <fullName evidence="2">Uncharacterized protein</fullName>
    </submittedName>
</protein>
<evidence type="ECO:0000256" key="1">
    <source>
        <dbReference type="SAM" id="MobiDB-lite"/>
    </source>
</evidence>
<dbReference type="EMBL" id="JAWWNJ010000059">
    <property type="protein sequence ID" value="KAK7013599.1"/>
    <property type="molecule type" value="Genomic_DNA"/>
</dbReference>
<feature type="compositionally biased region" description="Basic residues" evidence="1">
    <location>
        <begin position="21"/>
        <end position="34"/>
    </location>
</feature>
<accession>A0AAW0AKB3</accession>